<keyword evidence="3" id="KW-0808">Transferase</keyword>
<dbReference type="AlphaFoldDB" id="A0A1H6F001"/>
<gene>
    <name evidence="3" type="ORF">SAMN05444920_1364</name>
</gene>
<evidence type="ECO:0000313" key="3">
    <source>
        <dbReference type="EMBL" id="SEH03372.1"/>
    </source>
</evidence>
<dbReference type="Gene3D" id="3.40.50.2000">
    <property type="entry name" value="Glycogen Phosphorylase B"/>
    <property type="match status" value="2"/>
</dbReference>
<dbReference type="EMBL" id="FNVT01000036">
    <property type="protein sequence ID" value="SEH03372.1"/>
    <property type="molecule type" value="Genomic_DNA"/>
</dbReference>
<dbReference type="CDD" id="cd03784">
    <property type="entry name" value="GT1_Gtf-like"/>
    <property type="match status" value="1"/>
</dbReference>
<dbReference type="Proteomes" id="UP000236732">
    <property type="component" value="Unassembled WGS sequence"/>
</dbReference>
<feature type="region of interest" description="Disordered" evidence="1">
    <location>
        <begin position="313"/>
        <end position="344"/>
    </location>
</feature>
<dbReference type="InterPro" id="IPR010610">
    <property type="entry name" value="EryCIII-like_C"/>
</dbReference>
<sequence>MPRIIVAATPLHGHVTPLLSVAADLVRRGHDVAMLTGSRFAGRVRATGARHVSLPPEADYDDRRMTAHFPELATAAPGPEMDAVYARQVFADCAPGQWRALAALLETFPAGAVVADVLFLGTFPLVLGERRGPRPAVVGLGVVPVMAQSADAPPYGLGLRPSGRETHLALNAAARAAFAPVQEHCAKVFAALGADLPGHLYDATVSVPDHYLQLTVPEFEYPRSDLPASFRFAGPLPPPASAGFEPPDWWGELSGAAERGRPVVVVTQGTLANADLGRLVVPALRGLAGEEVLVVAATARPDGPAEVRAAIVPADGPAGTPGATGLAEGPAGTPGATGSAEGPAGAPGIPGNAIVAGYVPFDRLLPYADVLVTNGGYGGVHAAIHHGVPLVVAGTTEDKADIAARVSWSGAGIDLRTGRPEPEDVRRAVMTVLGDERHRRAVARLRAAARRYDPFETIARIVNQNM</sequence>
<name>A0A1H6F001_9ACTN</name>
<dbReference type="GO" id="GO:0008194">
    <property type="term" value="F:UDP-glycosyltransferase activity"/>
    <property type="evidence" value="ECO:0007669"/>
    <property type="project" value="InterPro"/>
</dbReference>
<evidence type="ECO:0000259" key="2">
    <source>
        <dbReference type="Pfam" id="PF06722"/>
    </source>
</evidence>
<dbReference type="PANTHER" id="PTHR48050:SF13">
    <property type="entry name" value="STEROL 3-BETA-GLUCOSYLTRANSFERASE UGT80A2"/>
    <property type="match status" value="1"/>
</dbReference>
<protein>
    <submittedName>
        <fullName evidence="3">UDP:flavonoid glycosyltransferase YjiC, YdhE family</fullName>
    </submittedName>
</protein>
<evidence type="ECO:0000313" key="4">
    <source>
        <dbReference type="Proteomes" id="UP000236732"/>
    </source>
</evidence>
<dbReference type="SUPFAM" id="SSF53756">
    <property type="entry name" value="UDP-Glycosyltransferase/glycogen phosphorylase"/>
    <property type="match status" value="1"/>
</dbReference>
<feature type="domain" description="Erythromycin biosynthesis protein CIII-like C-terminal" evidence="2">
    <location>
        <begin position="348"/>
        <end position="456"/>
    </location>
</feature>
<reference evidence="3 4" key="1">
    <citation type="submission" date="2016-10" db="EMBL/GenBank/DDBJ databases">
        <authorList>
            <person name="de Groot N.N."/>
        </authorList>
    </citation>
    <scope>NUCLEOTIDE SEQUENCE [LARGE SCALE GENOMIC DNA]</scope>
    <source>
        <strain evidence="3 4">CGMCC 4.7037</strain>
    </source>
</reference>
<dbReference type="PANTHER" id="PTHR48050">
    <property type="entry name" value="STEROL 3-BETA-GLUCOSYLTRANSFERASE"/>
    <property type="match status" value="1"/>
</dbReference>
<keyword evidence="4" id="KW-1185">Reference proteome</keyword>
<dbReference type="GO" id="GO:0017000">
    <property type="term" value="P:antibiotic biosynthetic process"/>
    <property type="evidence" value="ECO:0007669"/>
    <property type="project" value="UniProtKB-ARBA"/>
</dbReference>
<dbReference type="Pfam" id="PF06722">
    <property type="entry name" value="EryCIII-like_C"/>
    <property type="match status" value="1"/>
</dbReference>
<organism evidence="3 4">
    <name type="scientific">Nonomuraea solani</name>
    <dbReference type="NCBI Taxonomy" id="1144553"/>
    <lineage>
        <taxon>Bacteria</taxon>
        <taxon>Bacillati</taxon>
        <taxon>Actinomycetota</taxon>
        <taxon>Actinomycetes</taxon>
        <taxon>Streptosporangiales</taxon>
        <taxon>Streptosporangiaceae</taxon>
        <taxon>Nonomuraea</taxon>
    </lineage>
</organism>
<proteinExistence type="predicted"/>
<dbReference type="RefSeq" id="WP_103964355.1">
    <property type="nucleotide sequence ID" value="NZ_FNVT01000036.1"/>
</dbReference>
<dbReference type="InterPro" id="IPR002213">
    <property type="entry name" value="UDP_glucos_trans"/>
</dbReference>
<accession>A0A1H6F001</accession>
<dbReference type="GO" id="GO:0016758">
    <property type="term" value="F:hexosyltransferase activity"/>
    <property type="evidence" value="ECO:0007669"/>
    <property type="project" value="UniProtKB-ARBA"/>
</dbReference>
<dbReference type="InterPro" id="IPR050426">
    <property type="entry name" value="Glycosyltransferase_28"/>
</dbReference>
<evidence type="ECO:0000256" key="1">
    <source>
        <dbReference type="SAM" id="MobiDB-lite"/>
    </source>
</evidence>